<sequence length="245" mass="27293">MTLISIAITSDPVCPWCYIGYRRLTKAIHLYQRTYPGGSHDDIRITWKPYILDHDAPMQSISYLDRRTQKLGPEKVATSQAHLQRLGILDGIQFRFGGRIGSTLRAHQVILLCERYDVEEGTDYTTAVVEGLFRAHFEEERDITDVETLVKIVEEIVMMGVGLDEGRVRSWLETGQGVGEIEEMAGRARSEGIHGVPWFRIGGENAKEETAVALNGAQDVGEFLQALIRCEGARSVVSGGRGEVC</sequence>
<dbReference type="VEuPathDB" id="FungiDB:BO80DRAFT_16655"/>
<dbReference type="PANTHER" id="PTHR13887:SF41">
    <property type="entry name" value="THIOREDOXIN SUPERFAMILY PROTEIN"/>
    <property type="match status" value="1"/>
</dbReference>
<dbReference type="Gene3D" id="3.40.30.10">
    <property type="entry name" value="Glutaredoxin"/>
    <property type="match status" value="1"/>
</dbReference>
<dbReference type="Proteomes" id="UP000249402">
    <property type="component" value="Unassembled WGS sequence"/>
</dbReference>
<protein>
    <submittedName>
        <fullName evidence="2">Thioredoxin-like protein</fullName>
    </submittedName>
</protein>
<dbReference type="InterPro" id="IPR036249">
    <property type="entry name" value="Thioredoxin-like_sf"/>
</dbReference>
<dbReference type="RefSeq" id="XP_025577625.1">
    <property type="nucleotide sequence ID" value="XM_025713911.1"/>
</dbReference>
<dbReference type="Pfam" id="PF01323">
    <property type="entry name" value="DSBA"/>
    <property type="match status" value="1"/>
</dbReference>
<dbReference type="AlphaFoldDB" id="A0A395H8U3"/>
<gene>
    <name evidence="2" type="ORF">BO80DRAFT_16655</name>
</gene>
<dbReference type="SUPFAM" id="SSF52833">
    <property type="entry name" value="Thioredoxin-like"/>
    <property type="match status" value="1"/>
</dbReference>
<organism evidence="2 3">
    <name type="scientific">Aspergillus ibericus CBS 121593</name>
    <dbReference type="NCBI Taxonomy" id="1448316"/>
    <lineage>
        <taxon>Eukaryota</taxon>
        <taxon>Fungi</taxon>
        <taxon>Dikarya</taxon>
        <taxon>Ascomycota</taxon>
        <taxon>Pezizomycotina</taxon>
        <taxon>Eurotiomycetes</taxon>
        <taxon>Eurotiomycetidae</taxon>
        <taxon>Eurotiales</taxon>
        <taxon>Aspergillaceae</taxon>
        <taxon>Aspergillus</taxon>
        <taxon>Aspergillus subgen. Circumdati</taxon>
    </lineage>
</organism>
<reference evidence="2 3" key="1">
    <citation type="submission" date="2018-02" db="EMBL/GenBank/DDBJ databases">
        <title>The genomes of Aspergillus section Nigri reveals drivers in fungal speciation.</title>
        <authorList>
            <consortium name="DOE Joint Genome Institute"/>
            <person name="Vesth T.C."/>
            <person name="Nybo J."/>
            <person name="Theobald S."/>
            <person name="Brandl J."/>
            <person name="Frisvad J.C."/>
            <person name="Nielsen K.F."/>
            <person name="Lyhne E.K."/>
            <person name="Kogle M.E."/>
            <person name="Kuo A."/>
            <person name="Riley R."/>
            <person name="Clum A."/>
            <person name="Nolan M."/>
            <person name="Lipzen A."/>
            <person name="Salamov A."/>
            <person name="Henrissat B."/>
            <person name="Wiebenga A."/>
            <person name="De vries R.P."/>
            <person name="Grigoriev I.V."/>
            <person name="Mortensen U.H."/>
            <person name="Andersen M.R."/>
            <person name="Baker S.E."/>
        </authorList>
    </citation>
    <scope>NUCLEOTIDE SEQUENCE [LARGE SCALE GENOMIC DNA]</scope>
    <source>
        <strain evidence="2 3">CBS 121593</strain>
    </source>
</reference>
<feature type="domain" description="DSBA-like thioredoxin" evidence="1">
    <location>
        <begin position="8"/>
        <end position="227"/>
    </location>
</feature>
<dbReference type="GO" id="GO:0016491">
    <property type="term" value="F:oxidoreductase activity"/>
    <property type="evidence" value="ECO:0007669"/>
    <property type="project" value="InterPro"/>
</dbReference>
<dbReference type="GeneID" id="37218776"/>
<proteinExistence type="predicted"/>
<evidence type="ECO:0000313" key="3">
    <source>
        <dbReference type="Proteomes" id="UP000249402"/>
    </source>
</evidence>
<accession>A0A395H8U3</accession>
<name>A0A395H8U3_9EURO</name>
<evidence type="ECO:0000313" key="2">
    <source>
        <dbReference type="EMBL" id="RAL03298.1"/>
    </source>
</evidence>
<dbReference type="CDD" id="cd03024">
    <property type="entry name" value="DsbA_FrnE"/>
    <property type="match status" value="1"/>
</dbReference>
<dbReference type="OrthoDB" id="1930760at2759"/>
<keyword evidence="3" id="KW-1185">Reference proteome</keyword>
<dbReference type="PANTHER" id="PTHR13887">
    <property type="entry name" value="GLUTATHIONE S-TRANSFERASE KAPPA"/>
    <property type="match status" value="1"/>
</dbReference>
<evidence type="ECO:0000259" key="1">
    <source>
        <dbReference type="Pfam" id="PF01323"/>
    </source>
</evidence>
<dbReference type="InterPro" id="IPR001853">
    <property type="entry name" value="DSBA-like_thioredoxin_dom"/>
</dbReference>
<dbReference type="EMBL" id="KZ824428">
    <property type="protein sequence ID" value="RAL03298.1"/>
    <property type="molecule type" value="Genomic_DNA"/>
</dbReference>